<keyword evidence="5" id="KW-1185">Reference proteome</keyword>
<dbReference type="AlphaFoldDB" id="A0A3P7Z4T7"/>
<feature type="region of interest" description="Disordered" evidence="2">
    <location>
        <begin position="1"/>
        <end position="28"/>
    </location>
</feature>
<comment type="similarity">
    <text evidence="1">Belongs to the MFAP1 family.</text>
</comment>
<dbReference type="OrthoDB" id="1111734at2759"/>
<name>A0A3P7Z4T7_9BILA</name>
<gene>
    <name evidence="4" type="ORF">SBAD_LOCUS1575</name>
</gene>
<dbReference type="EMBL" id="UZAM01006870">
    <property type="protein sequence ID" value="VDO94770.1"/>
    <property type="molecule type" value="Genomic_DNA"/>
</dbReference>
<dbReference type="Proteomes" id="UP000270296">
    <property type="component" value="Unassembled WGS sequence"/>
</dbReference>
<accession>A0A3P7Z4T7</accession>
<proteinExistence type="inferred from homology"/>
<feature type="domain" description="Micro-fibrillar-associated protein 1 C-terminal" evidence="3">
    <location>
        <begin position="26"/>
        <end position="233"/>
    </location>
</feature>
<dbReference type="InterPro" id="IPR033194">
    <property type="entry name" value="MFAP1"/>
</dbReference>
<dbReference type="Pfam" id="PF06991">
    <property type="entry name" value="MFAP1"/>
    <property type="match status" value="1"/>
</dbReference>
<reference evidence="4 5" key="1">
    <citation type="submission" date="2018-11" db="EMBL/GenBank/DDBJ databases">
        <authorList>
            <consortium name="Pathogen Informatics"/>
        </authorList>
    </citation>
    <scope>NUCLEOTIDE SEQUENCE [LARGE SCALE GENOMIC DNA]</scope>
</reference>
<evidence type="ECO:0000259" key="3">
    <source>
        <dbReference type="Pfam" id="PF06991"/>
    </source>
</evidence>
<feature type="compositionally biased region" description="Basic and acidic residues" evidence="2">
    <location>
        <begin position="1"/>
        <end position="11"/>
    </location>
</feature>
<evidence type="ECO:0000313" key="5">
    <source>
        <dbReference type="Proteomes" id="UP000270296"/>
    </source>
</evidence>
<protein>
    <recommendedName>
        <fullName evidence="3">Micro-fibrillar-associated protein 1 C-terminal domain-containing protein</fullName>
    </recommendedName>
</protein>
<dbReference type="PANTHER" id="PTHR15327">
    <property type="entry name" value="MICROFIBRIL-ASSOCIATED PROTEIN"/>
    <property type="match status" value="1"/>
</dbReference>
<organism evidence="4 5">
    <name type="scientific">Soboliphyme baturini</name>
    <dbReference type="NCBI Taxonomy" id="241478"/>
    <lineage>
        <taxon>Eukaryota</taxon>
        <taxon>Metazoa</taxon>
        <taxon>Ecdysozoa</taxon>
        <taxon>Nematoda</taxon>
        <taxon>Enoplea</taxon>
        <taxon>Dorylaimia</taxon>
        <taxon>Dioctophymatida</taxon>
        <taxon>Dioctophymatoidea</taxon>
        <taxon>Soboliphymatidae</taxon>
        <taxon>Soboliphyme</taxon>
    </lineage>
</organism>
<feature type="compositionally biased region" description="Acidic residues" evidence="2">
    <location>
        <begin position="12"/>
        <end position="28"/>
    </location>
</feature>
<evidence type="ECO:0000256" key="1">
    <source>
        <dbReference type="ARBA" id="ARBA00008155"/>
    </source>
</evidence>
<dbReference type="InterPro" id="IPR009730">
    <property type="entry name" value="MFAP1_C"/>
</dbReference>
<evidence type="ECO:0000313" key="4">
    <source>
        <dbReference type="EMBL" id="VDO94770.1"/>
    </source>
</evidence>
<sequence>MKIEEAEAVSDKDEEEEESEYEYTDSESEIAPRLKPVFDCRKFDLRERASLLESEKAQQRLKDLHFEERKKAEERRKQSVKLVEDLVRQEIEMEKRKVDDEVFDLESAVTDDENEELAYEQWKVRELRRIKRDKEEREARQKEKSELERVHNMSEEERRAYLRANPKIIDNKQQKGKYKFLQKYFHRGIYKRNFAEPTLEDHFDKTILPKVMQVKNFGKAGRTKWTHLVAEDTTDFQSAWVADTSQNIKFFNKHAAGVKDIFDRPSAKKRKK</sequence>
<evidence type="ECO:0000256" key="2">
    <source>
        <dbReference type="SAM" id="MobiDB-lite"/>
    </source>
</evidence>